<proteinExistence type="predicted"/>
<reference evidence="1 2" key="1">
    <citation type="submission" date="2015-08" db="EMBL/GenBank/DDBJ databases">
        <title>Genome sequence of Streptococcus phocae subsp. phocae ATCC 51973T isolated from liver specimen obtained from seal.</title>
        <authorList>
            <person name="Avendano-Herrera R."/>
        </authorList>
    </citation>
    <scope>NUCLEOTIDE SEQUENCE [LARGE SCALE GENOMIC DNA]</scope>
    <source>
        <strain evidence="1 2">ATCC 51973</strain>
    </source>
</reference>
<protein>
    <submittedName>
        <fullName evidence="1">Uncharacterized protein</fullName>
    </submittedName>
</protein>
<gene>
    <name evidence="1" type="ORF">AKK44_05695</name>
</gene>
<name>A0A0P6SDS5_9STRE</name>
<keyword evidence="2" id="KW-1185">Reference proteome</keyword>
<accession>A0A0P6SDS5</accession>
<dbReference type="AlphaFoldDB" id="A0A0P6SDS5"/>
<dbReference type="PATRIC" id="fig|119224.3.peg.685"/>
<dbReference type="RefSeq" id="WP_054278885.1">
    <property type="nucleotide sequence ID" value="NZ_LHQM01000022.1"/>
</dbReference>
<dbReference type="Proteomes" id="UP000049578">
    <property type="component" value="Unassembled WGS sequence"/>
</dbReference>
<comment type="caution">
    <text evidence="1">The sequence shown here is derived from an EMBL/GenBank/DDBJ whole genome shotgun (WGS) entry which is preliminary data.</text>
</comment>
<organism evidence="1 2">
    <name type="scientific">Streptococcus phocae</name>
    <dbReference type="NCBI Taxonomy" id="119224"/>
    <lineage>
        <taxon>Bacteria</taxon>
        <taxon>Bacillati</taxon>
        <taxon>Bacillota</taxon>
        <taxon>Bacilli</taxon>
        <taxon>Lactobacillales</taxon>
        <taxon>Streptococcaceae</taxon>
        <taxon>Streptococcus</taxon>
    </lineage>
</organism>
<dbReference type="EMBL" id="LHQM01000022">
    <property type="protein sequence ID" value="KPJ22254.1"/>
    <property type="molecule type" value="Genomic_DNA"/>
</dbReference>
<sequence>MKLKKLSLLIATSILLGNYVAPIGLASIVHADSLVKADNTSEVISQQPFEKMVEDGYLETDVNTKKVLITEKYKQEVLSSVDTNVYDVRFTENSVTISPIFSPRAFTGVSKVVYTWKGIDIYLDNVRANKLAAALAVGAEVAALAGLVPASAVGAIIGEIFAIGSGLVWYNNAAGRGIIIGCIGQFPHAKAHWITSQ</sequence>
<evidence type="ECO:0000313" key="1">
    <source>
        <dbReference type="EMBL" id="KPJ22254.1"/>
    </source>
</evidence>
<evidence type="ECO:0000313" key="2">
    <source>
        <dbReference type="Proteomes" id="UP000049578"/>
    </source>
</evidence>